<name>A0A2K0JJ40_SALHO</name>
<accession>A0A2K0JJ40</accession>
<evidence type="ECO:0000313" key="1">
    <source>
        <dbReference type="EMBL" id="PNO35297.1"/>
    </source>
</evidence>
<sequence>MAPLQDAVYPGIATDDEKAQLDEWKKYRVVVNRVDTLNPDWLEKSAQI</sequence>
<dbReference type="EMBL" id="JWSP02000004">
    <property type="protein sequence ID" value="PNO35297.1"/>
    <property type="molecule type" value="Genomic_DNA"/>
</dbReference>
<dbReference type="InterPro" id="IPR003458">
    <property type="entry name" value="Phage_T4_Gp38_tail_assem"/>
</dbReference>
<gene>
    <name evidence="1" type="ORF">RK55_020400</name>
</gene>
<dbReference type="AlphaFoldDB" id="A0A2K0JJ40"/>
<protein>
    <submittedName>
        <fullName evidence="1">Phage tail protein</fullName>
    </submittedName>
</protein>
<proteinExistence type="predicted"/>
<organism evidence="1 2">
    <name type="scientific">Salmonella enterica subsp. houtenae serovar 50:g,z51:-</name>
    <dbReference type="NCBI Taxonomy" id="1173947"/>
    <lineage>
        <taxon>Bacteria</taxon>
        <taxon>Pseudomonadati</taxon>
        <taxon>Pseudomonadota</taxon>
        <taxon>Gammaproteobacteria</taxon>
        <taxon>Enterobacterales</taxon>
        <taxon>Enterobacteriaceae</taxon>
        <taxon>Salmonella</taxon>
    </lineage>
</organism>
<reference evidence="2" key="1">
    <citation type="submission" date="2017-12" db="EMBL/GenBank/DDBJ databases">
        <title>FDA dAtabase for Regulatory Grade micrObial Sequences (FDA-ARGOS): Supporting development and validation of Infectious Disease Dx tests.</title>
        <authorList>
            <person name="Sichtig H."/>
            <person name="Tallon L."/>
            <person name="Sadzewicz L."/>
            <person name="Sengamalay N."/>
            <person name="Nagaraj S."/>
            <person name="Vavikolanu K."/>
            <person name="Aluvathingal J."/>
            <person name="Nadendla S."/>
            <person name="Pirone D.C."/>
            <person name="Hoffman M."/>
            <person name="Muruvanda T."/>
            <person name="Allard M."/>
            <person name="Evans P."/>
        </authorList>
    </citation>
    <scope>NUCLEOTIDE SEQUENCE [LARGE SCALE GENOMIC DNA]</scope>
    <source>
        <strain evidence="2">FDAARGOS_55</strain>
    </source>
</reference>
<dbReference type="Proteomes" id="UP000236163">
    <property type="component" value="Unassembled WGS sequence"/>
</dbReference>
<comment type="caution">
    <text evidence="1">The sequence shown here is derived from an EMBL/GenBank/DDBJ whole genome shotgun (WGS) entry which is preliminary data.</text>
</comment>
<dbReference type="Pfam" id="PF02413">
    <property type="entry name" value="Caudo_TAP"/>
    <property type="match status" value="1"/>
</dbReference>
<evidence type="ECO:0000313" key="2">
    <source>
        <dbReference type="Proteomes" id="UP000236163"/>
    </source>
</evidence>